<evidence type="ECO:0000259" key="10">
    <source>
        <dbReference type="PROSITE" id="PS50109"/>
    </source>
</evidence>
<dbReference type="EMBL" id="VBAI01000072">
    <property type="protein sequence ID" value="TMJ11274.1"/>
    <property type="molecule type" value="Genomic_DNA"/>
</dbReference>
<feature type="transmembrane region" description="Helical" evidence="9">
    <location>
        <begin position="190"/>
        <end position="207"/>
    </location>
</feature>
<feature type="transmembrane region" description="Helical" evidence="9">
    <location>
        <begin position="142"/>
        <end position="169"/>
    </location>
</feature>
<evidence type="ECO:0000256" key="6">
    <source>
        <dbReference type="ARBA" id="ARBA00022777"/>
    </source>
</evidence>
<dbReference type="InterPro" id="IPR003018">
    <property type="entry name" value="GAF"/>
</dbReference>
<evidence type="ECO:0000313" key="12">
    <source>
        <dbReference type="EMBL" id="TMJ11274.1"/>
    </source>
</evidence>
<dbReference type="Pfam" id="PF13185">
    <property type="entry name" value="GAF_2"/>
    <property type="match status" value="1"/>
</dbReference>
<dbReference type="Gene3D" id="1.10.287.130">
    <property type="match status" value="1"/>
</dbReference>
<dbReference type="Proteomes" id="UP000318661">
    <property type="component" value="Unassembled WGS sequence"/>
</dbReference>
<feature type="transmembrane region" description="Helical" evidence="9">
    <location>
        <begin position="38"/>
        <end position="59"/>
    </location>
</feature>
<evidence type="ECO:0000256" key="8">
    <source>
        <dbReference type="ARBA" id="ARBA00023012"/>
    </source>
</evidence>
<dbReference type="SUPFAM" id="SSF55874">
    <property type="entry name" value="ATPase domain of HSP90 chaperone/DNA topoisomerase II/histidine kinase"/>
    <property type="match status" value="1"/>
</dbReference>
<dbReference type="InterPro" id="IPR004358">
    <property type="entry name" value="Sig_transdc_His_kin-like_C"/>
</dbReference>
<evidence type="ECO:0000313" key="13">
    <source>
        <dbReference type="Proteomes" id="UP000315217"/>
    </source>
</evidence>
<dbReference type="SUPFAM" id="SSF47384">
    <property type="entry name" value="Homodimeric domain of signal transducing histidine kinase"/>
    <property type="match status" value="1"/>
</dbReference>
<dbReference type="Pfam" id="PF02518">
    <property type="entry name" value="HATPase_c"/>
    <property type="match status" value="1"/>
</dbReference>
<dbReference type="GO" id="GO:0005524">
    <property type="term" value="F:ATP binding"/>
    <property type="evidence" value="ECO:0007669"/>
    <property type="project" value="UniProtKB-KW"/>
</dbReference>
<keyword evidence="8" id="KW-0902">Two-component regulatory system</keyword>
<keyword evidence="7" id="KW-0067">ATP-binding</keyword>
<dbReference type="SMART" id="SM00388">
    <property type="entry name" value="HisKA"/>
    <property type="match status" value="1"/>
</dbReference>
<evidence type="ECO:0000256" key="4">
    <source>
        <dbReference type="ARBA" id="ARBA00022679"/>
    </source>
</evidence>
<keyword evidence="9" id="KW-1133">Transmembrane helix</keyword>
<dbReference type="Gene3D" id="3.30.450.40">
    <property type="match status" value="2"/>
</dbReference>
<dbReference type="Pfam" id="PF00512">
    <property type="entry name" value="HisKA"/>
    <property type="match status" value="1"/>
</dbReference>
<dbReference type="CDD" id="cd00082">
    <property type="entry name" value="HisKA"/>
    <property type="match status" value="1"/>
</dbReference>
<keyword evidence="5" id="KW-0547">Nucleotide-binding</keyword>
<evidence type="ECO:0000256" key="5">
    <source>
        <dbReference type="ARBA" id="ARBA00022741"/>
    </source>
</evidence>
<keyword evidence="4" id="KW-0808">Transferase</keyword>
<dbReference type="PROSITE" id="PS50109">
    <property type="entry name" value="HIS_KIN"/>
    <property type="match status" value="1"/>
</dbReference>
<dbReference type="Proteomes" id="UP000315217">
    <property type="component" value="Unassembled WGS sequence"/>
</dbReference>
<dbReference type="SUPFAM" id="SSF55781">
    <property type="entry name" value="GAF domain-like"/>
    <property type="match status" value="2"/>
</dbReference>
<reference evidence="13 14" key="1">
    <citation type="journal article" date="2019" name="Nat. Microbiol.">
        <title>Mediterranean grassland soil C-N compound turnover is dependent on rainfall and depth, and is mediated by genomically divergent microorganisms.</title>
        <authorList>
            <person name="Diamond S."/>
            <person name="Andeer P.F."/>
            <person name="Li Z."/>
            <person name="Crits-Christoph A."/>
            <person name="Burstein D."/>
            <person name="Anantharaman K."/>
            <person name="Lane K.R."/>
            <person name="Thomas B.C."/>
            <person name="Pan C."/>
            <person name="Northen T.R."/>
            <person name="Banfield J.F."/>
        </authorList>
    </citation>
    <scope>NUCLEOTIDE SEQUENCE [LARGE SCALE GENOMIC DNA]</scope>
    <source>
        <strain evidence="12">NP_1</strain>
        <strain evidence="11">NP_2</strain>
    </source>
</reference>
<accession>A0A537LHA1</accession>
<dbReference type="PRINTS" id="PR00344">
    <property type="entry name" value="BCTRLSENSOR"/>
</dbReference>
<proteinExistence type="predicted"/>
<dbReference type="GO" id="GO:0000155">
    <property type="term" value="F:phosphorelay sensor kinase activity"/>
    <property type="evidence" value="ECO:0007669"/>
    <property type="project" value="InterPro"/>
</dbReference>
<dbReference type="Gene3D" id="3.30.565.10">
    <property type="entry name" value="Histidine kinase-like ATPase, C-terminal domain"/>
    <property type="match status" value="1"/>
</dbReference>
<name>A0A537LHA1_9BACT</name>
<dbReference type="PANTHER" id="PTHR43065">
    <property type="entry name" value="SENSOR HISTIDINE KINASE"/>
    <property type="match status" value="1"/>
</dbReference>
<sequence>MKNLSTPARVYVLGVIIAGGILAALVPQLPGAAPRLDLPFAVFVAAALLTQLVGVRVIMPGREGIAWSLINAVIVATVLLFPAGNSILLVLITFTAYGFKRRELPWYQGAFNVAQHVLSVSLAETLWAIARPESLVGAMAVQWYAAAFSAGVVFYVANGALVTLAITLVAGKPFRQVGVISRSSFYREMVLIWLGAAVADFWIVNPWRTVLLTLPLVGLSQMLRLQIEDAERIRRSQQEAEGRAQQLASLNELARALTSSLELEQVCDALYAQIRKVVPADAFGAGVYEPHADLIRFSVWRTEDETFPAFTRNASEPIFRRVLQARTPLALEQGRDHEDIAQLSQYGRLPRDAMVVAIPMTVGDRAVGMIIVGTRRALTPQEMDLLSTMASQTAVAMEKAQLFDRERRKSAQLSAITQVSKKIVTIHSVDVLLQQTSRLIEETFAFERVQVLLADEAETAQADPAATDIPVLYRGESIGDLRVWLRPGTGFSPDDLSMLQTLADEIAVAIENARLYENLQRQMAMLEQTQFQLMQSAKLATIGELAAFVAHEINNPLTSVLGYASLILSETPPDDSKRGDLEVIEKEALRARAIVRDLLGYARQTDSAMEQTRINEALESVLPLIRRRAEAQHVSITANFDPSVPPILGDVNQLKQVFINILNNAIDAMPTGGVVEVSTREVRGNGTGPQVEIAFQDGGVGIPEDKLERIFDPFFTTKEDGKGTGLGLPISKRIVERHGGSISVKSVVGAGTRFTVALPVAVTYS</sequence>
<feature type="domain" description="Histidine kinase" evidence="10">
    <location>
        <begin position="548"/>
        <end position="762"/>
    </location>
</feature>
<dbReference type="AlphaFoldDB" id="A0A537LHA1"/>
<dbReference type="SMART" id="SM00387">
    <property type="entry name" value="HATPase_c"/>
    <property type="match status" value="1"/>
</dbReference>
<comment type="catalytic activity">
    <reaction evidence="1">
        <text>ATP + protein L-histidine = ADP + protein N-phospho-L-histidine.</text>
        <dbReference type="EC" id="2.7.13.3"/>
    </reaction>
</comment>
<comment type="caution">
    <text evidence="11">The sequence shown here is derived from an EMBL/GenBank/DDBJ whole genome shotgun (WGS) entry which is preliminary data.</text>
</comment>
<keyword evidence="9" id="KW-0812">Transmembrane</keyword>
<evidence type="ECO:0000256" key="1">
    <source>
        <dbReference type="ARBA" id="ARBA00000085"/>
    </source>
</evidence>
<protein>
    <recommendedName>
        <fullName evidence="2">histidine kinase</fullName>
        <ecNumber evidence="2">2.7.13.3</ecNumber>
    </recommendedName>
</protein>
<evidence type="ECO:0000256" key="3">
    <source>
        <dbReference type="ARBA" id="ARBA00022553"/>
    </source>
</evidence>
<dbReference type="InterPro" id="IPR036890">
    <property type="entry name" value="HATPase_C_sf"/>
</dbReference>
<organism evidence="11 14">
    <name type="scientific">Candidatus Segetimicrobium genomatis</name>
    <dbReference type="NCBI Taxonomy" id="2569760"/>
    <lineage>
        <taxon>Bacteria</taxon>
        <taxon>Bacillati</taxon>
        <taxon>Candidatus Sysuimicrobiota</taxon>
        <taxon>Candidatus Sysuimicrobiia</taxon>
        <taxon>Candidatus Sysuimicrobiales</taxon>
        <taxon>Candidatus Segetimicrobiaceae</taxon>
        <taxon>Candidatus Segetimicrobium</taxon>
    </lineage>
</organism>
<dbReference type="EMBL" id="VBAJ01000181">
    <property type="protein sequence ID" value="TMJ07390.1"/>
    <property type="molecule type" value="Genomic_DNA"/>
</dbReference>
<gene>
    <name evidence="12" type="ORF">E6G98_05285</name>
    <name evidence="11" type="ORF">E6G99_06875</name>
</gene>
<dbReference type="InterPro" id="IPR029016">
    <property type="entry name" value="GAF-like_dom_sf"/>
</dbReference>
<evidence type="ECO:0000313" key="11">
    <source>
        <dbReference type="EMBL" id="TMJ07390.1"/>
    </source>
</evidence>
<keyword evidence="6" id="KW-0418">Kinase</keyword>
<keyword evidence="9" id="KW-0472">Membrane</keyword>
<dbReference type="SMART" id="SM00065">
    <property type="entry name" value="GAF"/>
    <property type="match status" value="1"/>
</dbReference>
<evidence type="ECO:0000313" key="14">
    <source>
        <dbReference type="Proteomes" id="UP000318661"/>
    </source>
</evidence>
<evidence type="ECO:0000256" key="9">
    <source>
        <dbReference type="SAM" id="Phobius"/>
    </source>
</evidence>
<feature type="transmembrane region" description="Helical" evidence="9">
    <location>
        <begin position="65"/>
        <end position="97"/>
    </location>
</feature>
<keyword evidence="3" id="KW-0597">Phosphoprotein</keyword>
<dbReference type="InterPro" id="IPR036097">
    <property type="entry name" value="HisK_dim/P_sf"/>
</dbReference>
<dbReference type="EC" id="2.7.13.3" evidence="2"/>
<dbReference type="InterPro" id="IPR003594">
    <property type="entry name" value="HATPase_dom"/>
</dbReference>
<feature type="transmembrane region" description="Helical" evidence="9">
    <location>
        <begin position="6"/>
        <end position="26"/>
    </location>
</feature>
<dbReference type="PANTHER" id="PTHR43065:SF10">
    <property type="entry name" value="PEROXIDE STRESS-ACTIVATED HISTIDINE KINASE MAK3"/>
    <property type="match status" value="1"/>
</dbReference>
<evidence type="ECO:0000256" key="7">
    <source>
        <dbReference type="ARBA" id="ARBA00022840"/>
    </source>
</evidence>
<dbReference type="InterPro" id="IPR005467">
    <property type="entry name" value="His_kinase_dom"/>
</dbReference>
<dbReference type="InterPro" id="IPR003661">
    <property type="entry name" value="HisK_dim/P_dom"/>
</dbReference>
<evidence type="ECO:0000256" key="2">
    <source>
        <dbReference type="ARBA" id="ARBA00012438"/>
    </source>
</evidence>